<feature type="chain" id="PRO_5019202668" evidence="1">
    <location>
        <begin position="19"/>
        <end position="44"/>
    </location>
</feature>
<evidence type="ECO:0000313" key="2">
    <source>
        <dbReference type="EnsemblPlants" id="AET6Gv20528000.7"/>
    </source>
</evidence>
<dbReference type="Proteomes" id="UP000015105">
    <property type="component" value="Chromosome 6D"/>
</dbReference>
<reference evidence="2" key="4">
    <citation type="submission" date="2019-03" db="UniProtKB">
        <authorList>
            <consortium name="EnsemblPlants"/>
        </authorList>
    </citation>
    <scope>IDENTIFICATION</scope>
</reference>
<accession>A0A453NWW9</accession>
<reference evidence="2" key="5">
    <citation type="journal article" date="2021" name="G3 (Bethesda)">
        <title>Aegilops tauschii genome assembly Aet v5.0 features greater sequence contiguity and improved annotation.</title>
        <authorList>
            <person name="Wang L."/>
            <person name="Zhu T."/>
            <person name="Rodriguez J.C."/>
            <person name="Deal K.R."/>
            <person name="Dubcovsky J."/>
            <person name="McGuire P.E."/>
            <person name="Lux T."/>
            <person name="Spannagl M."/>
            <person name="Mayer K.F.X."/>
            <person name="Baldrich P."/>
            <person name="Meyers B.C."/>
            <person name="Huo N."/>
            <person name="Gu Y.Q."/>
            <person name="Zhou H."/>
            <person name="Devos K.M."/>
            <person name="Bennetzen J.L."/>
            <person name="Unver T."/>
            <person name="Budak H."/>
            <person name="Gulick P.J."/>
            <person name="Galiba G."/>
            <person name="Kalapos B."/>
            <person name="Nelson D.R."/>
            <person name="Li P."/>
            <person name="You F.M."/>
            <person name="Luo M.C."/>
            <person name="Dvorak J."/>
        </authorList>
    </citation>
    <scope>NUCLEOTIDE SEQUENCE [LARGE SCALE GENOMIC DNA]</scope>
    <source>
        <strain evidence="2">cv. AL8/78</strain>
    </source>
</reference>
<sequence>CSRLLLYILINLARLTYRQLSVTVFFSVGLMHSCKSAWTTEICV</sequence>
<reference evidence="2" key="3">
    <citation type="journal article" date="2017" name="Nature">
        <title>Genome sequence of the progenitor of the wheat D genome Aegilops tauschii.</title>
        <authorList>
            <person name="Luo M.C."/>
            <person name="Gu Y.Q."/>
            <person name="Puiu D."/>
            <person name="Wang H."/>
            <person name="Twardziok S.O."/>
            <person name="Deal K.R."/>
            <person name="Huo N."/>
            <person name="Zhu T."/>
            <person name="Wang L."/>
            <person name="Wang Y."/>
            <person name="McGuire P.E."/>
            <person name="Liu S."/>
            <person name="Long H."/>
            <person name="Ramasamy R.K."/>
            <person name="Rodriguez J.C."/>
            <person name="Van S.L."/>
            <person name="Yuan L."/>
            <person name="Wang Z."/>
            <person name="Xia Z."/>
            <person name="Xiao L."/>
            <person name="Anderson O.D."/>
            <person name="Ouyang S."/>
            <person name="Liang Y."/>
            <person name="Zimin A.V."/>
            <person name="Pertea G."/>
            <person name="Qi P."/>
            <person name="Bennetzen J.L."/>
            <person name="Dai X."/>
            <person name="Dawson M.W."/>
            <person name="Muller H.G."/>
            <person name="Kugler K."/>
            <person name="Rivarola-Duarte L."/>
            <person name="Spannagl M."/>
            <person name="Mayer K.F.X."/>
            <person name="Lu F.H."/>
            <person name="Bevan M.W."/>
            <person name="Leroy P."/>
            <person name="Li P."/>
            <person name="You F.M."/>
            <person name="Sun Q."/>
            <person name="Liu Z."/>
            <person name="Lyons E."/>
            <person name="Wicker T."/>
            <person name="Salzberg S.L."/>
            <person name="Devos K.M."/>
            <person name="Dvorak J."/>
        </authorList>
    </citation>
    <scope>NUCLEOTIDE SEQUENCE [LARGE SCALE GENOMIC DNA]</scope>
    <source>
        <strain evidence="2">cv. AL8/78</strain>
    </source>
</reference>
<proteinExistence type="predicted"/>
<protein>
    <submittedName>
        <fullName evidence="2">Uncharacterized protein</fullName>
    </submittedName>
</protein>
<reference evidence="3" key="1">
    <citation type="journal article" date="2014" name="Science">
        <title>Ancient hybridizations among the ancestral genomes of bread wheat.</title>
        <authorList>
            <consortium name="International Wheat Genome Sequencing Consortium,"/>
            <person name="Marcussen T."/>
            <person name="Sandve S.R."/>
            <person name="Heier L."/>
            <person name="Spannagl M."/>
            <person name="Pfeifer M."/>
            <person name="Jakobsen K.S."/>
            <person name="Wulff B.B."/>
            <person name="Steuernagel B."/>
            <person name="Mayer K.F."/>
            <person name="Olsen O.A."/>
        </authorList>
    </citation>
    <scope>NUCLEOTIDE SEQUENCE [LARGE SCALE GENOMIC DNA]</scope>
    <source>
        <strain evidence="3">cv. AL8/78</strain>
    </source>
</reference>
<keyword evidence="1" id="KW-0732">Signal</keyword>
<dbReference type="AlphaFoldDB" id="A0A453NWW9"/>
<dbReference type="EnsemblPlants" id="AET6Gv20528000.7">
    <property type="protein sequence ID" value="AET6Gv20528000.7"/>
    <property type="gene ID" value="AET6Gv20528000"/>
</dbReference>
<evidence type="ECO:0000313" key="3">
    <source>
        <dbReference type="Proteomes" id="UP000015105"/>
    </source>
</evidence>
<name>A0A453NWW9_AEGTS</name>
<keyword evidence="3" id="KW-1185">Reference proteome</keyword>
<organism evidence="2 3">
    <name type="scientific">Aegilops tauschii subsp. strangulata</name>
    <name type="common">Goatgrass</name>
    <dbReference type="NCBI Taxonomy" id="200361"/>
    <lineage>
        <taxon>Eukaryota</taxon>
        <taxon>Viridiplantae</taxon>
        <taxon>Streptophyta</taxon>
        <taxon>Embryophyta</taxon>
        <taxon>Tracheophyta</taxon>
        <taxon>Spermatophyta</taxon>
        <taxon>Magnoliopsida</taxon>
        <taxon>Liliopsida</taxon>
        <taxon>Poales</taxon>
        <taxon>Poaceae</taxon>
        <taxon>BOP clade</taxon>
        <taxon>Pooideae</taxon>
        <taxon>Triticodae</taxon>
        <taxon>Triticeae</taxon>
        <taxon>Triticinae</taxon>
        <taxon>Aegilops</taxon>
    </lineage>
</organism>
<dbReference type="Gramene" id="AET6Gv20528000.7">
    <property type="protein sequence ID" value="AET6Gv20528000.7"/>
    <property type="gene ID" value="AET6Gv20528000"/>
</dbReference>
<reference evidence="3" key="2">
    <citation type="journal article" date="2017" name="Nat. Plants">
        <title>The Aegilops tauschii genome reveals multiple impacts of transposons.</title>
        <authorList>
            <person name="Zhao G."/>
            <person name="Zou C."/>
            <person name="Li K."/>
            <person name="Wang K."/>
            <person name="Li T."/>
            <person name="Gao L."/>
            <person name="Zhang X."/>
            <person name="Wang H."/>
            <person name="Yang Z."/>
            <person name="Liu X."/>
            <person name="Jiang W."/>
            <person name="Mao L."/>
            <person name="Kong X."/>
            <person name="Jiao Y."/>
            <person name="Jia J."/>
        </authorList>
    </citation>
    <scope>NUCLEOTIDE SEQUENCE [LARGE SCALE GENOMIC DNA]</scope>
    <source>
        <strain evidence="3">cv. AL8/78</strain>
    </source>
</reference>
<feature type="signal peptide" evidence="1">
    <location>
        <begin position="1"/>
        <end position="18"/>
    </location>
</feature>
<evidence type="ECO:0000256" key="1">
    <source>
        <dbReference type="SAM" id="SignalP"/>
    </source>
</evidence>